<dbReference type="PANTHER" id="PTHR43591:SF110">
    <property type="entry name" value="RHODANESE DOMAIN-CONTAINING PROTEIN"/>
    <property type="match status" value="1"/>
</dbReference>
<sequence length="253" mass="28914">MGDWFTTSFGEDYKIVYRHRNRENAEREIGEMMEWMKLRPGCPVLDIGCGTGRHAQALKALGYEVTGLDLSEVLLAEARQNDPDGCIVWVNGDMRQLPFGSESFEATVNFFTSFGYFDDFQDNVRVLQEMKRVLRPNGRYLIDYLNPAYIKRCLVPVSERVDGPTGLRITEKRTIEDDFIVKKIIVTPPADEKGNLGESRRYEERVRLIGFEQFEQMLAETGLVLDRAYGDYDGSAYAANSSKRLILLGRRLG</sequence>
<accession>A0ABV1KU13</accession>
<dbReference type="CDD" id="cd02440">
    <property type="entry name" value="AdoMet_MTases"/>
    <property type="match status" value="1"/>
</dbReference>
<name>A0ABV1KU13_9BACL</name>
<dbReference type="Gene3D" id="2.20.25.110">
    <property type="entry name" value="S-adenosyl-L-methionine-dependent methyltransferases"/>
    <property type="match status" value="1"/>
</dbReference>
<dbReference type="Pfam" id="PF13649">
    <property type="entry name" value="Methyltransf_25"/>
    <property type="match status" value="1"/>
</dbReference>
<organism evidence="2 3">
    <name type="scientific">Cohnella silvisoli</name>
    <dbReference type="NCBI Taxonomy" id="2873699"/>
    <lineage>
        <taxon>Bacteria</taxon>
        <taxon>Bacillati</taxon>
        <taxon>Bacillota</taxon>
        <taxon>Bacilli</taxon>
        <taxon>Bacillales</taxon>
        <taxon>Paenibacillaceae</taxon>
        <taxon>Cohnella</taxon>
    </lineage>
</organism>
<proteinExistence type="predicted"/>
<keyword evidence="2" id="KW-0489">Methyltransferase</keyword>
<evidence type="ECO:0000313" key="3">
    <source>
        <dbReference type="Proteomes" id="UP001493487"/>
    </source>
</evidence>
<dbReference type="Gene3D" id="3.40.50.150">
    <property type="entry name" value="Vaccinia Virus protein VP39"/>
    <property type="match status" value="1"/>
</dbReference>
<feature type="domain" description="Methyltransferase" evidence="1">
    <location>
        <begin position="44"/>
        <end position="138"/>
    </location>
</feature>
<dbReference type="SUPFAM" id="SSF53335">
    <property type="entry name" value="S-adenosyl-L-methionine-dependent methyltransferases"/>
    <property type="match status" value="1"/>
</dbReference>
<keyword evidence="2" id="KW-0808">Transferase</keyword>
<protein>
    <submittedName>
        <fullName evidence="2">Class I SAM-dependent methyltransferase</fullName>
        <ecNumber evidence="2">2.1.-.-</ecNumber>
    </submittedName>
</protein>
<evidence type="ECO:0000313" key="2">
    <source>
        <dbReference type="EMBL" id="MEQ4483507.1"/>
    </source>
</evidence>
<keyword evidence="3" id="KW-1185">Reference proteome</keyword>
<comment type="caution">
    <text evidence="2">The sequence shown here is derived from an EMBL/GenBank/DDBJ whole genome shotgun (WGS) entry which is preliminary data.</text>
</comment>
<dbReference type="Proteomes" id="UP001493487">
    <property type="component" value="Unassembled WGS sequence"/>
</dbReference>
<reference evidence="2 3" key="1">
    <citation type="journal article" date="2023" name="Genome Announc.">
        <title>Pan-Genome Analyses of the Genus Cohnella and Proposal of the Novel Species Cohnella silvisoli sp. nov., Isolated from Forest Soil.</title>
        <authorList>
            <person name="Wang C."/>
            <person name="Mao L."/>
            <person name="Bao G."/>
            <person name="Zhu H."/>
        </authorList>
    </citation>
    <scope>NUCLEOTIDE SEQUENCE [LARGE SCALE GENOMIC DNA]</scope>
    <source>
        <strain evidence="2 3">NL03-T5-1</strain>
    </source>
</reference>
<dbReference type="PANTHER" id="PTHR43591">
    <property type="entry name" value="METHYLTRANSFERASE"/>
    <property type="match status" value="1"/>
</dbReference>
<dbReference type="RefSeq" id="WP_232185763.1">
    <property type="nucleotide sequence ID" value="NZ_JAIOAP010000006.1"/>
</dbReference>
<dbReference type="InterPro" id="IPR029063">
    <property type="entry name" value="SAM-dependent_MTases_sf"/>
</dbReference>
<dbReference type="GO" id="GO:0008168">
    <property type="term" value="F:methyltransferase activity"/>
    <property type="evidence" value="ECO:0007669"/>
    <property type="project" value="UniProtKB-KW"/>
</dbReference>
<dbReference type="EMBL" id="JASKHM010000007">
    <property type="protein sequence ID" value="MEQ4483507.1"/>
    <property type="molecule type" value="Genomic_DNA"/>
</dbReference>
<dbReference type="InterPro" id="IPR041698">
    <property type="entry name" value="Methyltransf_25"/>
</dbReference>
<dbReference type="GO" id="GO:0032259">
    <property type="term" value="P:methylation"/>
    <property type="evidence" value="ECO:0007669"/>
    <property type="project" value="UniProtKB-KW"/>
</dbReference>
<evidence type="ECO:0000259" key="1">
    <source>
        <dbReference type="Pfam" id="PF13649"/>
    </source>
</evidence>
<gene>
    <name evidence="2" type="ORF">QJS35_14010</name>
</gene>
<dbReference type="EC" id="2.1.-.-" evidence="2"/>